<accession>A0ABS3FXN2</accession>
<keyword evidence="3" id="KW-1185">Reference proteome</keyword>
<evidence type="ECO:0000313" key="2">
    <source>
        <dbReference type="EMBL" id="MBO0351904.1"/>
    </source>
</evidence>
<keyword evidence="2" id="KW-0378">Hydrolase</keyword>
<evidence type="ECO:0000313" key="3">
    <source>
        <dbReference type="Proteomes" id="UP000664844"/>
    </source>
</evidence>
<protein>
    <submittedName>
        <fullName evidence="2">Alpha/beta hydrolase</fullName>
    </submittedName>
</protein>
<dbReference type="Pfam" id="PF00561">
    <property type="entry name" value="Abhydrolase_1"/>
    <property type="match status" value="1"/>
</dbReference>
<dbReference type="InterPro" id="IPR000073">
    <property type="entry name" value="AB_hydrolase_1"/>
</dbReference>
<comment type="caution">
    <text evidence="2">The sequence shown here is derived from an EMBL/GenBank/DDBJ whole genome shotgun (WGS) entry which is preliminary data.</text>
</comment>
<dbReference type="RefSeq" id="WP_207090333.1">
    <property type="nucleotide sequence ID" value="NZ_JAFLQW010000601.1"/>
</dbReference>
<dbReference type="EMBL" id="JAFLQW010000601">
    <property type="protein sequence ID" value="MBO0351904.1"/>
    <property type="molecule type" value="Genomic_DNA"/>
</dbReference>
<dbReference type="SUPFAM" id="SSF53474">
    <property type="entry name" value="alpha/beta-Hydrolases"/>
    <property type="match status" value="1"/>
</dbReference>
<dbReference type="InterPro" id="IPR029058">
    <property type="entry name" value="AB_hydrolase_fold"/>
</dbReference>
<dbReference type="Gene3D" id="3.40.50.1820">
    <property type="entry name" value="alpha/beta hydrolase"/>
    <property type="match status" value="1"/>
</dbReference>
<evidence type="ECO:0000259" key="1">
    <source>
        <dbReference type="Pfam" id="PF00561"/>
    </source>
</evidence>
<gene>
    <name evidence="2" type="ORF">J0895_23035</name>
</gene>
<dbReference type="PANTHER" id="PTHR46438:SF2">
    <property type="entry name" value="ALPHA_BETA-HYDROLASES SUPERFAMILY PROTEIN"/>
    <property type="match status" value="1"/>
</dbReference>
<dbReference type="Proteomes" id="UP000664844">
    <property type="component" value="Unassembled WGS sequence"/>
</dbReference>
<proteinExistence type="predicted"/>
<feature type="domain" description="AB hydrolase-1" evidence="1">
    <location>
        <begin position="43"/>
        <end position="268"/>
    </location>
</feature>
<sequence length="310" mass="34523">MFIPPGFDQGSIVTSLGRMVYYTNRQEFWQGGPSESGDRPTQPTLLFLHGFGGGSSAYEWSKVYPAFASDYRILAPDLIGWGRSEHPERNYQIEDYLSTLTEFIKQTCPEPVVAIASSLTAAFTIRVAIYHPEFFKSLILTTPSGLSDFGENYSSSFFAQLVKTPFLDQLLYRTGIATEVGIRGFLQSRQFANPDLIYPEIVQAYLQSALEPNGEYAALSFVRGDLCFDLSRDIPQLTTPTAFIWGRQSQFTGPELGKRLASLNPSAIREFIQLETVGLTPQLEVPAVTIGLIRRFLLELTERSPESAGT</sequence>
<dbReference type="PANTHER" id="PTHR46438">
    <property type="entry name" value="ALPHA/BETA-HYDROLASES SUPERFAMILY PROTEIN"/>
    <property type="match status" value="1"/>
</dbReference>
<reference evidence="2 3" key="1">
    <citation type="submission" date="2021-03" db="EMBL/GenBank/DDBJ databases">
        <title>Metabolic Capacity of the Antarctic Cyanobacterium Phormidium pseudopriestleyi that Sustains Oxygenic Photosynthesis in the Presence of Hydrogen Sulfide.</title>
        <authorList>
            <person name="Lumian J.E."/>
            <person name="Jungblut A.D."/>
            <person name="Dillon M.L."/>
            <person name="Hawes I."/>
            <person name="Doran P.T."/>
            <person name="Mackey T.J."/>
            <person name="Dick G.J."/>
            <person name="Grettenberger C.L."/>
            <person name="Sumner D.Y."/>
        </authorList>
    </citation>
    <scope>NUCLEOTIDE SEQUENCE [LARGE SCALE GENOMIC DNA]</scope>
    <source>
        <strain evidence="2 3">FRX01</strain>
    </source>
</reference>
<organism evidence="2 3">
    <name type="scientific">Phormidium pseudopriestleyi FRX01</name>
    <dbReference type="NCBI Taxonomy" id="1759528"/>
    <lineage>
        <taxon>Bacteria</taxon>
        <taxon>Bacillati</taxon>
        <taxon>Cyanobacteriota</taxon>
        <taxon>Cyanophyceae</taxon>
        <taxon>Oscillatoriophycideae</taxon>
        <taxon>Oscillatoriales</taxon>
        <taxon>Oscillatoriaceae</taxon>
        <taxon>Phormidium</taxon>
    </lineage>
</organism>
<dbReference type="GO" id="GO:0016787">
    <property type="term" value="F:hydrolase activity"/>
    <property type="evidence" value="ECO:0007669"/>
    <property type="project" value="UniProtKB-KW"/>
</dbReference>
<dbReference type="PRINTS" id="PR00111">
    <property type="entry name" value="ABHYDROLASE"/>
</dbReference>
<name>A0ABS3FXN2_9CYAN</name>